<organism evidence="4 5">
    <name type="scientific">Salisediminibacterium halotolerans</name>
    <dbReference type="NCBI Taxonomy" id="517425"/>
    <lineage>
        <taxon>Bacteria</taxon>
        <taxon>Bacillati</taxon>
        <taxon>Bacillota</taxon>
        <taxon>Bacilli</taxon>
        <taxon>Bacillales</taxon>
        <taxon>Bacillaceae</taxon>
        <taxon>Salisediminibacterium</taxon>
    </lineage>
</organism>
<dbReference type="PANTHER" id="PTHR43384">
    <property type="entry name" value="SEPTUM SITE-DETERMINING PROTEIN MIND HOMOLOG, CHLOROPLASTIC-RELATED"/>
    <property type="match status" value="1"/>
</dbReference>
<dbReference type="EMBL" id="FOGV01000002">
    <property type="protein sequence ID" value="SER55877.1"/>
    <property type="molecule type" value="Genomic_DNA"/>
</dbReference>
<dbReference type="InterPro" id="IPR027417">
    <property type="entry name" value="P-loop_NTPase"/>
</dbReference>
<evidence type="ECO:0000256" key="2">
    <source>
        <dbReference type="ARBA" id="ARBA00022840"/>
    </source>
</evidence>
<dbReference type="GO" id="GO:0009898">
    <property type="term" value="C:cytoplasmic side of plasma membrane"/>
    <property type="evidence" value="ECO:0007669"/>
    <property type="project" value="TreeGrafter"/>
</dbReference>
<gene>
    <name evidence="4" type="ORF">SAMN05444126_102149</name>
</gene>
<dbReference type="GO" id="GO:0005829">
    <property type="term" value="C:cytosol"/>
    <property type="evidence" value="ECO:0007669"/>
    <property type="project" value="TreeGrafter"/>
</dbReference>
<dbReference type="Gene3D" id="3.40.50.300">
    <property type="entry name" value="P-loop containing nucleotide triphosphate hydrolases"/>
    <property type="match status" value="1"/>
</dbReference>
<reference evidence="5" key="1">
    <citation type="submission" date="2016-10" db="EMBL/GenBank/DDBJ databases">
        <authorList>
            <person name="de Groot N.N."/>
        </authorList>
    </citation>
    <scope>NUCLEOTIDE SEQUENCE [LARGE SCALE GENOMIC DNA]</scope>
    <source>
        <strain evidence="5">10nlg</strain>
    </source>
</reference>
<dbReference type="STRING" id="1464123.SAMN05444126_102149"/>
<evidence type="ECO:0000313" key="4">
    <source>
        <dbReference type="EMBL" id="SER55877.1"/>
    </source>
</evidence>
<dbReference type="PIRSF" id="PIRSF003092">
    <property type="entry name" value="MinD"/>
    <property type="match status" value="1"/>
</dbReference>
<feature type="domain" description="CobQ/CobB/MinD/ParA nucleotide binding" evidence="3">
    <location>
        <begin position="29"/>
        <end position="245"/>
    </location>
</feature>
<dbReference type="CDD" id="cd02038">
    <property type="entry name" value="FlhG-like"/>
    <property type="match status" value="1"/>
</dbReference>
<proteinExistence type="predicted"/>
<dbReference type="Pfam" id="PF01656">
    <property type="entry name" value="CbiA"/>
    <property type="match status" value="1"/>
</dbReference>
<dbReference type="InterPro" id="IPR002586">
    <property type="entry name" value="CobQ/CobB/MinD/ParA_Nub-bd_dom"/>
</dbReference>
<accession>A0A1H9Q609</accession>
<protein>
    <submittedName>
        <fullName evidence="4">Flagellar biosynthesis protein FlhG</fullName>
    </submittedName>
</protein>
<dbReference type="OrthoDB" id="9816297at2"/>
<name>A0A1H9Q609_9BACI</name>
<dbReference type="InterPro" id="IPR033875">
    <property type="entry name" value="FlhG"/>
</dbReference>
<sequence length="296" mass="32520">MNDQAAALRGRVNGMTEKRGNRSHRARVLAVVSGKGGVGKSNFTVNFALGLQQAGKKVLMIDLDIGMANIDILLGATADRSIVDMLKEELSIWSIIEPGPKGLSYIAGGSGLNDLFEFDRYKADYFYAQLAVIESAYDYIFLDMGAGVNGNSAYFLFAAHEVFLVTTPEPTAITDAYAMVKYIDQNDENLPVRLIVNRAQTKQDGRKTADNMINVTEKFLSKTIAELAIIADDKAVSKAVRSQTPFLLHAPKSKPSQQITAAVNDYCARKTVENSRAEQSFLHKLRSLMKSDEAKR</sequence>
<dbReference type="PANTHER" id="PTHR43384:SF4">
    <property type="entry name" value="CELLULOSE BIOSYNTHESIS PROTEIN BCSQ-RELATED"/>
    <property type="match status" value="1"/>
</dbReference>
<dbReference type="InterPro" id="IPR050625">
    <property type="entry name" value="ParA/MinD_ATPase"/>
</dbReference>
<keyword evidence="4" id="KW-0966">Cell projection</keyword>
<dbReference type="RefSeq" id="WP_093071817.1">
    <property type="nucleotide sequence ID" value="NZ_FOGV01000002.1"/>
</dbReference>
<keyword evidence="5" id="KW-1185">Reference proteome</keyword>
<dbReference type="GO" id="GO:0005524">
    <property type="term" value="F:ATP binding"/>
    <property type="evidence" value="ECO:0007669"/>
    <property type="project" value="UniProtKB-KW"/>
</dbReference>
<keyword evidence="4" id="KW-0969">Cilium</keyword>
<dbReference type="GO" id="GO:0016887">
    <property type="term" value="F:ATP hydrolysis activity"/>
    <property type="evidence" value="ECO:0007669"/>
    <property type="project" value="TreeGrafter"/>
</dbReference>
<evidence type="ECO:0000313" key="5">
    <source>
        <dbReference type="Proteomes" id="UP000199318"/>
    </source>
</evidence>
<dbReference type="InterPro" id="IPR025501">
    <property type="entry name" value="MinD_FleN"/>
</dbReference>
<keyword evidence="1" id="KW-0547">Nucleotide-binding</keyword>
<comment type="caution">
    <text evidence="4">The sequence shown here is derived from an EMBL/GenBank/DDBJ whole genome shotgun (WGS) entry which is preliminary data.</text>
</comment>
<dbReference type="GO" id="GO:0051782">
    <property type="term" value="P:negative regulation of cell division"/>
    <property type="evidence" value="ECO:0007669"/>
    <property type="project" value="TreeGrafter"/>
</dbReference>
<evidence type="ECO:0000256" key="1">
    <source>
        <dbReference type="ARBA" id="ARBA00022741"/>
    </source>
</evidence>
<evidence type="ECO:0000259" key="3">
    <source>
        <dbReference type="Pfam" id="PF01656"/>
    </source>
</evidence>
<dbReference type="SUPFAM" id="SSF52540">
    <property type="entry name" value="P-loop containing nucleoside triphosphate hydrolases"/>
    <property type="match status" value="1"/>
</dbReference>
<keyword evidence="2" id="KW-0067">ATP-binding</keyword>
<dbReference type="AlphaFoldDB" id="A0A1H9Q609"/>
<dbReference type="Proteomes" id="UP000199318">
    <property type="component" value="Unassembled WGS sequence"/>
</dbReference>
<keyword evidence="4" id="KW-0282">Flagellum</keyword>